<dbReference type="KEGG" id="kme:H0A61_02952"/>
<sequence length="60" mass="7174">MPKKRAEIQSGEMTEEEIEHQIWQVGKGFAIQNYHHDSLCGEEWYYIIPVAESRYRKYAV</sequence>
<keyword evidence="2" id="KW-1185">Reference proteome</keyword>
<dbReference type="AlphaFoldDB" id="A0A8A0RRL5"/>
<name>A0A8A0RRL5_9FIRM</name>
<proteinExistence type="predicted"/>
<evidence type="ECO:0000313" key="1">
    <source>
        <dbReference type="EMBL" id="QSQ10542.1"/>
    </source>
</evidence>
<dbReference type="EMBL" id="CP059066">
    <property type="protein sequence ID" value="QSQ10542.1"/>
    <property type="molecule type" value="Genomic_DNA"/>
</dbReference>
<protein>
    <submittedName>
        <fullName evidence="1">Uncharacterized protein</fullName>
    </submittedName>
</protein>
<evidence type="ECO:0000313" key="2">
    <source>
        <dbReference type="Proteomes" id="UP000662904"/>
    </source>
</evidence>
<accession>A0A8A0RRL5</accession>
<dbReference type="Proteomes" id="UP000662904">
    <property type="component" value="Chromosome"/>
</dbReference>
<reference evidence="1" key="1">
    <citation type="submission" date="2020-07" db="EMBL/GenBank/DDBJ databases">
        <title>Koleobacter methoxysyntrophicus gen. nov., sp. nov., a novel anaerobic bacterium isolated from deep subsurface oil field and proposal of Koleobacterales ord. nov. in the phylum Firmicutes.</title>
        <authorList>
            <person name="Sakamoto S."/>
            <person name="Tamaki H."/>
        </authorList>
    </citation>
    <scope>NUCLEOTIDE SEQUENCE</scope>
    <source>
        <strain evidence="1">NRmbB1</strain>
    </source>
</reference>
<dbReference type="RefSeq" id="WP_206707852.1">
    <property type="nucleotide sequence ID" value="NZ_CP059066.1"/>
</dbReference>
<gene>
    <name evidence="1" type="ORF">H0A61_02952</name>
</gene>
<organism evidence="1 2">
    <name type="scientific">Koleobacter methoxysyntrophicus</name>
    <dbReference type="NCBI Taxonomy" id="2751313"/>
    <lineage>
        <taxon>Bacteria</taxon>
        <taxon>Bacillati</taxon>
        <taxon>Bacillota</taxon>
        <taxon>Clostridia</taxon>
        <taxon>Koleobacterales</taxon>
        <taxon>Koleobacteraceae</taxon>
        <taxon>Koleobacter</taxon>
    </lineage>
</organism>